<proteinExistence type="predicted"/>
<dbReference type="Gene3D" id="3.40.50.1820">
    <property type="entry name" value="alpha/beta hydrolase"/>
    <property type="match status" value="1"/>
</dbReference>
<dbReference type="AlphaFoldDB" id="A0A0S4XPY7"/>
<accession>A0A0S4XPY7</accession>
<dbReference type="InterPro" id="IPR029058">
    <property type="entry name" value="AB_hydrolase_fold"/>
</dbReference>
<gene>
    <name evidence="1" type="ORF">BN3087_450039</name>
</gene>
<sequence>MGKTERLIVKMKIVLLPGLDGTGELFKPLIEAMPSSIKVKIINYDLDKEQSYDELTKYVISLLPQEDFILLAESFSGNIAYNIALTKPTHLKSLILAATFLENPRPLLLRFIPSGRIFDLPIPSLLIKIFFLGFSVKNETIDLFKRSIKKVSPNVIFYRLKEIRQLKSIGKKLDIRTTYIQASNDKLVPRKSLDNWQKVCSSLNVFKVSGEHLILQANPIRCAEILVEEARICAFLPRIMEINRDKDKMPKRKLLKDLSAVVAFNFISRNNDIDGYWALGKLYKQACSLGIKNIKFDLLSNIIEPTQINAEYTALYYKDFLERQLQLRGIGNEHIKKVSIELNFNREAKELEKLYKNIWGYAFSCVVNITDDLGKVYSFTTNSCCREHNPKIELRRHVP</sequence>
<dbReference type="SUPFAM" id="SSF53474">
    <property type="entry name" value="alpha/beta-Hydrolases"/>
    <property type="match status" value="1"/>
</dbReference>
<dbReference type="EMBL" id="FAXN01000046">
    <property type="protein sequence ID" value="CUV65809.1"/>
    <property type="molecule type" value="Genomic_DNA"/>
</dbReference>
<evidence type="ECO:0008006" key="2">
    <source>
        <dbReference type="Google" id="ProtNLM"/>
    </source>
</evidence>
<organism evidence="1">
    <name type="scientific">Sulfurovum sp. enrichment culture clone C5</name>
    <dbReference type="NCBI Taxonomy" id="497650"/>
    <lineage>
        <taxon>Bacteria</taxon>
        <taxon>Pseudomonadati</taxon>
        <taxon>Campylobacterota</taxon>
        <taxon>Epsilonproteobacteria</taxon>
        <taxon>Campylobacterales</taxon>
        <taxon>Sulfurovaceae</taxon>
        <taxon>Sulfurovum</taxon>
        <taxon>environmental samples</taxon>
    </lineage>
</organism>
<name>A0A0S4XPY7_9BACT</name>
<reference evidence="1" key="1">
    <citation type="submission" date="2015-11" db="EMBL/GenBank/DDBJ databases">
        <authorList>
            <person name="Zhang Y."/>
            <person name="Guo Z."/>
        </authorList>
    </citation>
    <scope>NUCLEOTIDE SEQUENCE</scope>
    <source>
        <strain evidence="1">BN30871</strain>
    </source>
</reference>
<evidence type="ECO:0000313" key="1">
    <source>
        <dbReference type="EMBL" id="CUV65809.1"/>
    </source>
</evidence>
<protein>
    <recommendedName>
        <fullName evidence="2">Serine aminopeptidase S33 domain-containing protein</fullName>
    </recommendedName>
</protein>